<dbReference type="GO" id="GO:0005524">
    <property type="term" value="F:ATP binding"/>
    <property type="evidence" value="ECO:0007669"/>
    <property type="project" value="UniProtKB-UniRule"/>
</dbReference>
<dbReference type="InterPro" id="IPR036961">
    <property type="entry name" value="Kinesin_motor_dom_sf"/>
</dbReference>
<evidence type="ECO:0000256" key="5">
    <source>
        <dbReference type="ARBA" id="ARBA00022741"/>
    </source>
</evidence>
<feature type="region of interest" description="Disordered" evidence="11">
    <location>
        <begin position="215"/>
        <end position="241"/>
    </location>
</feature>
<dbReference type="EMBL" id="LWDG02000096">
    <property type="protein sequence ID" value="KAE8269384.1"/>
    <property type="molecule type" value="Genomic_DNA"/>
</dbReference>
<gene>
    <name evidence="13" type="ORF">A4X09_0g2943</name>
</gene>
<feature type="compositionally biased region" description="Polar residues" evidence="11">
    <location>
        <begin position="930"/>
        <end position="964"/>
    </location>
</feature>
<dbReference type="SUPFAM" id="SSF52540">
    <property type="entry name" value="P-loop containing nucleoside triphosphate hydrolases"/>
    <property type="match status" value="1"/>
</dbReference>
<keyword evidence="4" id="KW-0493">Microtubule</keyword>
<feature type="compositionally biased region" description="Low complexity" evidence="11">
    <location>
        <begin position="17"/>
        <end position="41"/>
    </location>
</feature>
<dbReference type="GO" id="GO:0051231">
    <property type="term" value="P:spindle elongation"/>
    <property type="evidence" value="ECO:0007669"/>
    <property type="project" value="TreeGrafter"/>
</dbReference>
<organism evidence="13 14">
    <name type="scientific">Tilletia walkeri</name>
    <dbReference type="NCBI Taxonomy" id="117179"/>
    <lineage>
        <taxon>Eukaryota</taxon>
        <taxon>Fungi</taxon>
        <taxon>Dikarya</taxon>
        <taxon>Basidiomycota</taxon>
        <taxon>Ustilaginomycotina</taxon>
        <taxon>Exobasidiomycetes</taxon>
        <taxon>Tilletiales</taxon>
        <taxon>Tilletiaceae</taxon>
        <taxon>Tilletia</taxon>
    </lineage>
</organism>
<dbReference type="Proteomes" id="UP000078113">
    <property type="component" value="Unassembled WGS sequence"/>
</dbReference>
<feature type="region of interest" description="Disordered" evidence="11">
    <location>
        <begin position="911"/>
        <end position="964"/>
    </location>
</feature>
<feature type="compositionally biased region" description="Low complexity" evidence="11">
    <location>
        <begin position="125"/>
        <end position="158"/>
    </location>
</feature>
<feature type="compositionally biased region" description="Polar residues" evidence="11">
    <location>
        <begin position="1084"/>
        <end position="1102"/>
    </location>
</feature>
<feature type="compositionally biased region" description="Polar residues" evidence="11">
    <location>
        <begin position="1114"/>
        <end position="1130"/>
    </location>
</feature>
<name>A0A8X7T5M9_9BASI</name>
<feature type="domain" description="Kinesin motor" evidence="12">
    <location>
        <begin position="266"/>
        <end position="873"/>
    </location>
</feature>
<reference evidence="13" key="2">
    <citation type="journal article" date="2019" name="IMA Fungus">
        <title>Genome sequencing and comparison of five Tilletia species to identify candidate genes for the detection of regulated species infecting wheat.</title>
        <authorList>
            <person name="Nguyen H.D.T."/>
            <person name="Sultana T."/>
            <person name="Kesanakurti P."/>
            <person name="Hambleton S."/>
        </authorList>
    </citation>
    <scope>NUCLEOTIDE SEQUENCE</scope>
    <source>
        <strain evidence="13">DAOMC 236422</strain>
    </source>
</reference>
<dbReference type="PANTHER" id="PTHR47970">
    <property type="entry name" value="KINESIN-LIKE PROTEIN KIF11"/>
    <property type="match status" value="1"/>
</dbReference>
<evidence type="ECO:0000259" key="12">
    <source>
        <dbReference type="PROSITE" id="PS50067"/>
    </source>
</evidence>
<feature type="compositionally biased region" description="Basic and acidic residues" evidence="11">
    <location>
        <begin position="222"/>
        <end position="236"/>
    </location>
</feature>
<accession>A0A8X7T5M9</accession>
<evidence type="ECO:0000256" key="7">
    <source>
        <dbReference type="ARBA" id="ARBA00023054"/>
    </source>
</evidence>
<dbReference type="InterPro" id="IPR019821">
    <property type="entry name" value="Kinesin_motor_CS"/>
</dbReference>
<dbReference type="PRINTS" id="PR00380">
    <property type="entry name" value="KINESINHEAVY"/>
</dbReference>
<dbReference type="PROSITE" id="PS50067">
    <property type="entry name" value="KINESIN_MOTOR_2"/>
    <property type="match status" value="1"/>
</dbReference>
<feature type="binding site" evidence="10">
    <location>
        <begin position="380"/>
        <end position="387"/>
    </location>
    <ligand>
        <name>ATP</name>
        <dbReference type="ChEBI" id="CHEBI:30616"/>
    </ligand>
</feature>
<dbReference type="PANTHER" id="PTHR47970:SF29">
    <property type="entry name" value="KINESIN FAMILY MEMBER 20B"/>
    <property type="match status" value="1"/>
</dbReference>
<dbReference type="Pfam" id="PF00225">
    <property type="entry name" value="Kinesin"/>
    <property type="match status" value="2"/>
</dbReference>
<dbReference type="GO" id="GO:0007018">
    <property type="term" value="P:microtubule-based movement"/>
    <property type="evidence" value="ECO:0007669"/>
    <property type="project" value="InterPro"/>
</dbReference>
<dbReference type="InterPro" id="IPR047149">
    <property type="entry name" value="KIF11-like"/>
</dbReference>
<feature type="compositionally biased region" description="Low complexity" evidence="11">
    <location>
        <begin position="1104"/>
        <end position="1113"/>
    </location>
</feature>
<comment type="subcellular location">
    <subcellularLocation>
        <location evidence="1">Cytoplasm</location>
        <location evidence="1">Cytoskeleton</location>
        <location evidence="1">Spindle</location>
    </subcellularLocation>
</comment>
<dbReference type="InterPro" id="IPR001752">
    <property type="entry name" value="Kinesin_motor_dom"/>
</dbReference>
<feature type="compositionally biased region" description="Polar residues" evidence="11">
    <location>
        <begin position="490"/>
        <end position="505"/>
    </location>
</feature>
<keyword evidence="8 10" id="KW-0505">Motor protein</keyword>
<feature type="compositionally biased region" description="Acidic residues" evidence="11">
    <location>
        <begin position="1187"/>
        <end position="1201"/>
    </location>
</feature>
<feature type="compositionally biased region" description="Low complexity" evidence="11">
    <location>
        <begin position="570"/>
        <end position="583"/>
    </location>
</feature>
<evidence type="ECO:0000256" key="3">
    <source>
        <dbReference type="ARBA" id="ARBA00022553"/>
    </source>
</evidence>
<feature type="compositionally biased region" description="Low complexity" evidence="11">
    <location>
        <begin position="448"/>
        <end position="462"/>
    </location>
</feature>
<keyword evidence="7" id="KW-0175">Coiled coil</keyword>
<evidence type="ECO:0000256" key="8">
    <source>
        <dbReference type="ARBA" id="ARBA00023175"/>
    </source>
</evidence>
<feature type="region of interest" description="Disordered" evidence="11">
    <location>
        <begin position="1084"/>
        <end position="1201"/>
    </location>
</feature>
<comment type="similarity">
    <text evidence="10">Belongs to the TRAFAC class myosin-kinesin ATPase superfamily. Kinesin family.</text>
</comment>
<evidence type="ECO:0000256" key="10">
    <source>
        <dbReference type="PROSITE-ProRule" id="PRU00283"/>
    </source>
</evidence>
<dbReference type="GO" id="GO:0005876">
    <property type="term" value="C:spindle microtubule"/>
    <property type="evidence" value="ECO:0007669"/>
    <property type="project" value="TreeGrafter"/>
</dbReference>
<dbReference type="SMART" id="SM00129">
    <property type="entry name" value="KISc"/>
    <property type="match status" value="1"/>
</dbReference>
<feature type="region of interest" description="Disordered" evidence="11">
    <location>
        <begin position="1"/>
        <end position="158"/>
    </location>
</feature>
<keyword evidence="2" id="KW-0963">Cytoplasm</keyword>
<dbReference type="GO" id="GO:0008017">
    <property type="term" value="F:microtubule binding"/>
    <property type="evidence" value="ECO:0007669"/>
    <property type="project" value="InterPro"/>
</dbReference>
<dbReference type="GO" id="GO:0008574">
    <property type="term" value="F:plus-end-directed microtubule motor activity"/>
    <property type="evidence" value="ECO:0007669"/>
    <property type="project" value="TreeGrafter"/>
</dbReference>
<dbReference type="AlphaFoldDB" id="A0A8X7T5M9"/>
<feature type="compositionally biased region" description="Gly residues" evidence="11">
    <location>
        <begin position="607"/>
        <end position="619"/>
    </location>
</feature>
<keyword evidence="3" id="KW-0597">Phosphoprotein</keyword>
<feature type="compositionally biased region" description="Polar residues" evidence="11">
    <location>
        <begin position="50"/>
        <end position="70"/>
    </location>
</feature>
<feature type="region of interest" description="Disordered" evidence="11">
    <location>
        <begin position="435"/>
        <end position="510"/>
    </location>
</feature>
<dbReference type="GO" id="GO:0072686">
    <property type="term" value="C:mitotic spindle"/>
    <property type="evidence" value="ECO:0007669"/>
    <property type="project" value="TreeGrafter"/>
</dbReference>
<dbReference type="GO" id="GO:0090307">
    <property type="term" value="P:mitotic spindle assembly"/>
    <property type="evidence" value="ECO:0007669"/>
    <property type="project" value="TreeGrafter"/>
</dbReference>
<keyword evidence="5 10" id="KW-0547">Nucleotide-binding</keyword>
<evidence type="ECO:0000256" key="2">
    <source>
        <dbReference type="ARBA" id="ARBA00022490"/>
    </source>
</evidence>
<proteinExistence type="inferred from homology"/>
<dbReference type="InterPro" id="IPR027417">
    <property type="entry name" value="P-loop_NTPase"/>
</dbReference>
<evidence type="ECO:0000256" key="4">
    <source>
        <dbReference type="ARBA" id="ARBA00022701"/>
    </source>
</evidence>
<evidence type="ECO:0000256" key="9">
    <source>
        <dbReference type="ARBA" id="ARBA00023212"/>
    </source>
</evidence>
<feature type="region of interest" description="Disordered" evidence="11">
    <location>
        <begin position="558"/>
        <end position="630"/>
    </location>
</feature>
<evidence type="ECO:0000313" key="13">
    <source>
        <dbReference type="EMBL" id="KAE8269384.1"/>
    </source>
</evidence>
<evidence type="ECO:0000256" key="6">
    <source>
        <dbReference type="ARBA" id="ARBA00022840"/>
    </source>
</evidence>
<evidence type="ECO:0000256" key="1">
    <source>
        <dbReference type="ARBA" id="ARBA00004186"/>
    </source>
</evidence>
<comment type="caution">
    <text evidence="13">The sequence shown here is derived from an EMBL/GenBank/DDBJ whole genome shotgun (WGS) entry which is preliminary data.</text>
</comment>
<feature type="compositionally biased region" description="Polar residues" evidence="11">
    <location>
        <begin position="111"/>
        <end position="124"/>
    </location>
</feature>
<keyword evidence="14" id="KW-1185">Reference proteome</keyword>
<dbReference type="PROSITE" id="PS00411">
    <property type="entry name" value="KINESIN_MOTOR_1"/>
    <property type="match status" value="1"/>
</dbReference>
<dbReference type="GO" id="GO:0005634">
    <property type="term" value="C:nucleus"/>
    <property type="evidence" value="ECO:0007669"/>
    <property type="project" value="TreeGrafter"/>
</dbReference>
<feature type="compositionally biased region" description="Low complexity" evidence="11">
    <location>
        <begin position="71"/>
        <end position="100"/>
    </location>
</feature>
<dbReference type="Gene3D" id="3.40.850.10">
    <property type="entry name" value="Kinesin motor domain"/>
    <property type="match status" value="1"/>
</dbReference>
<evidence type="ECO:0000313" key="14">
    <source>
        <dbReference type="Proteomes" id="UP000078113"/>
    </source>
</evidence>
<keyword evidence="6 10" id="KW-0067">ATP-binding</keyword>
<sequence length="1201" mass="125957">MAPSSPTKASQARAMDKASAGGSSRSTSSSTAASRLRAAKSQPRDKDLNNKISQVLDQDSSAATTDESYFSMSAAESAASSRAPSRNASAAAAAGNTSTSVRETRARTRAALQNSTNRPLSRNNTSSTASSTASISKKSSSSLSSTASSASVASSLPPSSTIALGLGRVKAQAKALESRPALLQQRSSQAILRAGEGLIPPPAATATTSSAVPFSGVATSKDGARTRGNAQEKEASDSAAAGKARMAAKKLPASKISCFETEDSEGIKAFLRIRPAPQEDKEYAEPYIQILNETQVLMKPPREGASNSIRARVHASTLPIKYTFTRVFAPTIPLSSPALSTPKPAPSAATNDQASFFQHTTLPLVRELLSGQSGLIFTYGVTNSGKSYTVLGGNRKNEAGILPRALDVIFNSIQGRHLDDPRVRPRGLVGVELLPPSAEVGGAGDTGGADASEEVSTASSSTPNTTVKSASGRPFVVPTPASRRGPNAARSASATTLGSTSNTITAPPMPVYDIEPVTVPIDKNYRYSVWVSYVEVYNEKLFDLLDAAVGEPGSFPGSGLIHQGRSSANGPGISSSPSKPSGGLAASFGISRSDPLRGSNWSIASGSGSGSGSAAGGSGERANMGGSSGDMMQTQHITLNRRPLVLKNDPDPNAGGKYVAGLSEHRVSSVQEAQALLQRGTENRIVFGTLANRMSSRSHGVFTIKVIREHAGTSALTSAAEREFYTSRLSIVDLAGSERASNTGLLSGERLKEAGNINKSLMCLGQCLETIRKNQARMASMIPAPVSVDVLAGGAPAAANSLNTGSVKRRLSVVPFRHSKLTELFQSFFPGPDVSLSGGGSGRAVMIVNANPFDTGYDENSHVMKFSAVARDVQVSLTRGGGLPVAIYGSVTPSSSAPAFHSIGRSGVGVPPIRFGPSNPSARGMGGAATPSSERGGTVSSSPVKKSGNASPTKASGASGKNATGLSQADAIDLAASDGPEITIIEISDDEGDDDSDAFVDMLVEKHEELRQRLYECELNASLIEQRIRAEMADQMDKRMRDMESMYMDRLLNDAVDSETFMNRKLDLLASELNRERTQTQLGLQHSSVMALQDPRTPTQSRLAAAAAKASSSNMDDISTVDDSFGQSTMEVEDSLLDGDLSDEEEDEDRVEDDDDDGDEDEDQEEAEDDHSLGVIESRVENRHDEEEGEEEDELTDEVEE</sequence>
<evidence type="ECO:0000256" key="11">
    <source>
        <dbReference type="SAM" id="MobiDB-lite"/>
    </source>
</evidence>
<keyword evidence="9" id="KW-0206">Cytoskeleton</keyword>
<protein>
    <recommendedName>
        <fullName evidence="12">Kinesin motor domain-containing protein</fullName>
    </recommendedName>
</protein>
<feature type="compositionally biased region" description="Acidic residues" evidence="11">
    <location>
        <begin position="1131"/>
        <end position="1169"/>
    </location>
</feature>
<reference evidence="13" key="1">
    <citation type="submission" date="2016-04" db="EMBL/GenBank/DDBJ databases">
        <authorList>
            <person name="Nguyen H.D."/>
            <person name="Samba Siva P."/>
            <person name="Cullis J."/>
            <person name="Levesque C.A."/>
            <person name="Hambleton S."/>
        </authorList>
    </citation>
    <scope>NUCLEOTIDE SEQUENCE</scope>
    <source>
        <strain evidence="13">DAOMC 236422</strain>
    </source>
</reference>
<feature type="compositionally biased region" description="Polar residues" evidence="11">
    <location>
        <begin position="1"/>
        <end position="10"/>
    </location>
</feature>